<gene>
    <name evidence="1" type="ORF">M407DRAFT_19416</name>
</gene>
<keyword evidence="2" id="KW-1185">Reference proteome</keyword>
<dbReference type="HOGENOM" id="CLU_700555_0_0_1"/>
<organism evidence="1 2">
    <name type="scientific">Tulasnella calospora MUT 4182</name>
    <dbReference type="NCBI Taxonomy" id="1051891"/>
    <lineage>
        <taxon>Eukaryota</taxon>
        <taxon>Fungi</taxon>
        <taxon>Dikarya</taxon>
        <taxon>Basidiomycota</taxon>
        <taxon>Agaricomycotina</taxon>
        <taxon>Agaricomycetes</taxon>
        <taxon>Cantharellales</taxon>
        <taxon>Tulasnellaceae</taxon>
        <taxon>Tulasnella</taxon>
    </lineage>
</organism>
<evidence type="ECO:0000313" key="1">
    <source>
        <dbReference type="EMBL" id="KIO31682.1"/>
    </source>
</evidence>
<protein>
    <submittedName>
        <fullName evidence="1">Uncharacterized protein</fullName>
    </submittedName>
</protein>
<sequence>MRKWIEKSKEAPLSIHASNCRTKDPLYEECVALVAENVHRWRFAELNECFPDLLKRINNPPRLLEAVSIWNSEIPAHCRLFQGSSSKLRELKLSRVTLPPDFEALVGLNVLHLRTVTEVLASGQRSPITTGKVQQALEACPNLVSLFLQGWFTLSKDKSTTKPVALKKLQKLRLFPERGQCGALLSLIEAGNCSNLMIQFKGLHENPHGWNWFTCVQGLRRARALRIYVPGIYPMIRIMSMGGPCSVDICYSDELRDLYDAQQAAYSIIESILVAAEKDCPLTTPIQLRFGEVAFPRKDWNIPDPAWLRLLKFLQEPIVDPSSGEKRFRLPQLHSILLLNSKWIKGYLKQFVTAREGAFDSQTINCMTKILLENWVKPPTNILSEVMGYTGETP</sequence>
<dbReference type="OrthoDB" id="3212261at2759"/>
<name>A0A0C3MD26_9AGAM</name>
<dbReference type="AlphaFoldDB" id="A0A0C3MD26"/>
<proteinExistence type="predicted"/>
<dbReference type="Proteomes" id="UP000054248">
    <property type="component" value="Unassembled WGS sequence"/>
</dbReference>
<accession>A0A0C3MD26</accession>
<reference evidence="2" key="2">
    <citation type="submission" date="2015-01" db="EMBL/GenBank/DDBJ databases">
        <title>Evolutionary Origins and Diversification of the Mycorrhizal Mutualists.</title>
        <authorList>
            <consortium name="DOE Joint Genome Institute"/>
            <consortium name="Mycorrhizal Genomics Consortium"/>
            <person name="Kohler A."/>
            <person name="Kuo A."/>
            <person name="Nagy L.G."/>
            <person name="Floudas D."/>
            <person name="Copeland A."/>
            <person name="Barry K.W."/>
            <person name="Cichocki N."/>
            <person name="Veneault-Fourrey C."/>
            <person name="LaButti K."/>
            <person name="Lindquist E.A."/>
            <person name="Lipzen A."/>
            <person name="Lundell T."/>
            <person name="Morin E."/>
            <person name="Murat C."/>
            <person name="Riley R."/>
            <person name="Ohm R."/>
            <person name="Sun H."/>
            <person name="Tunlid A."/>
            <person name="Henrissat B."/>
            <person name="Grigoriev I.V."/>
            <person name="Hibbett D.S."/>
            <person name="Martin F."/>
        </authorList>
    </citation>
    <scope>NUCLEOTIDE SEQUENCE [LARGE SCALE GENOMIC DNA]</scope>
    <source>
        <strain evidence="2">MUT 4182</strain>
    </source>
</reference>
<dbReference type="EMBL" id="KN822961">
    <property type="protein sequence ID" value="KIO31682.1"/>
    <property type="molecule type" value="Genomic_DNA"/>
</dbReference>
<evidence type="ECO:0000313" key="2">
    <source>
        <dbReference type="Proteomes" id="UP000054248"/>
    </source>
</evidence>
<reference evidence="1 2" key="1">
    <citation type="submission" date="2014-04" db="EMBL/GenBank/DDBJ databases">
        <authorList>
            <consortium name="DOE Joint Genome Institute"/>
            <person name="Kuo A."/>
            <person name="Girlanda M."/>
            <person name="Perotto S."/>
            <person name="Kohler A."/>
            <person name="Nagy L.G."/>
            <person name="Floudas D."/>
            <person name="Copeland A."/>
            <person name="Barry K.W."/>
            <person name="Cichocki N."/>
            <person name="Veneault-Fourrey C."/>
            <person name="LaButti K."/>
            <person name="Lindquist E.A."/>
            <person name="Lipzen A."/>
            <person name="Lundell T."/>
            <person name="Morin E."/>
            <person name="Murat C."/>
            <person name="Sun H."/>
            <person name="Tunlid A."/>
            <person name="Henrissat B."/>
            <person name="Grigoriev I.V."/>
            <person name="Hibbett D.S."/>
            <person name="Martin F."/>
            <person name="Nordberg H.P."/>
            <person name="Cantor M.N."/>
            <person name="Hua S.X."/>
        </authorList>
    </citation>
    <scope>NUCLEOTIDE SEQUENCE [LARGE SCALE GENOMIC DNA]</scope>
    <source>
        <strain evidence="1 2">MUT 4182</strain>
    </source>
</reference>